<proteinExistence type="predicted"/>
<dbReference type="EMBL" id="CAEZTS010000142">
    <property type="protein sequence ID" value="CAB4587290.1"/>
    <property type="molecule type" value="Genomic_DNA"/>
</dbReference>
<dbReference type="PROSITE" id="PS51352">
    <property type="entry name" value="THIOREDOXIN_2"/>
    <property type="match status" value="1"/>
</dbReference>
<gene>
    <name evidence="2" type="ORF">UFOPK1722_01432</name>
</gene>
<protein>
    <submittedName>
        <fullName evidence="2">Unannotated protein</fullName>
    </submittedName>
</protein>
<name>A0A6J6FF81_9ZZZZ</name>
<dbReference type="AlphaFoldDB" id="A0A6J6FF81"/>
<reference evidence="2" key="1">
    <citation type="submission" date="2020-05" db="EMBL/GenBank/DDBJ databases">
        <authorList>
            <person name="Chiriac C."/>
            <person name="Salcher M."/>
            <person name="Ghai R."/>
            <person name="Kavagutti S V."/>
        </authorList>
    </citation>
    <scope>NUCLEOTIDE SEQUENCE</scope>
</reference>
<evidence type="ECO:0000313" key="2">
    <source>
        <dbReference type="EMBL" id="CAB4587290.1"/>
    </source>
</evidence>
<dbReference type="InterPro" id="IPR013766">
    <property type="entry name" value="Thioredoxin_domain"/>
</dbReference>
<organism evidence="2">
    <name type="scientific">freshwater metagenome</name>
    <dbReference type="NCBI Taxonomy" id="449393"/>
    <lineage>
        <taxon>unclassified sequences</taxon>
        <taxon>metagenomes</taxon>
        <taxon>ecological metagenomes</taxon>
    </lineage>
</organism>
<feature type="domain" description="Thioredoxin" evidence="1">
    <location>
        <begin position="144"/>
        <end position="282"/>
    </location>
</feature>
<sequence>MLRLGAAGVSTVALSRVLSACGGSSSPSSALDGPIDDSMSLVQRWVPDQLGPGVQRLPISLADNAGMLMKGPAELTGRVINYLDDSVVADNLVATRRSLGEGSAPFWVFETAIDAPDIYALVVDGGPSDGASLQVREASNLVVPRPGAPLPGFDTPTFDDHRGVEPMCSRLPEPCPFHDVTLNEALADGRRVVYIIGTPAHCRTGVCSPILEGLIPLGDEFSDTVFVHADVYADKAGTTVAPAVNDLSLTFEPVLFVTDTSGSITHRFEGVWHPDEVRAALS</sequence>
<accession>A0A6J6FF81</accession>
<evidence type="ECO:0000259" key="1">
    <source>
        <dbReference type="PROSITE" id="PS51352"/>
    </source>
</evidence>